<dbReference type="SUPFAM" id="SSF46689">
    <property type="entry name" value="Homeodomain-like"/>
    <property type="match status" value="1"/>
</dbReference>
<keyword evidence="1 2" id="KW-0238">DNA-binding</keyword>
<name>A0A6J4UY42_9BACT</name>
<dbReference type="Pfam" id="PF00440">
    <property type="entry name" value="TetR_N"/>
    <property type="match status" value="1"/>
</dbReference>
<accession>A0A6J4UY42</accession>
<evidence type="ECO:0000256" key="2">
    <source>
        <dbReference type="PROSITE-ProRule" id="PRU00335"/>
    </source>
</evidence>
<evidence type="ECO:0000313" key="4">
    <source>
        <dbReference type="EMBL" id="CAA9559376.1"/>
    </source>
</evidence>
<gene>
    <name evidence="4" type="ORF">AVDCRST_MAG73-3591</name>
</gene>
<reference evidence="4" key="1">
    <citation type="submission" date="2020-02" db="EMBL/GenBank/DDBJ databases">
        <authorList>
            <person name="Meier V. D."/>
        </authorList>
    </citation>
    <scope>NUCLEOTIDE SEQUENCE</scope>
    <source>
        <strain evidence="4">AVDCRST_MAG73</strain>
    </source>
</reference>
<dbReference type="InterPro" id="IPR009057">
    <property type="entry name" value="Homeodomain-like_sf"/>
</dbReference>
<dbReference type="Pfam" id="PF17937">
    <property type="entry name" value="TetR_C_28"/>
    <property type="match status" value="1"/>
</dbReference>
<dbReference type="EMBL" id="CADCWE010000235">
    <property type="protein sequence ID" value="CAA9559376.1"/>
    <property type="molecule type" value="Genomic_DNA"/>
</dbReference>
<dbReference type="Gene3D" id="1.10.357.10">
    <property type="entry name" value="Tetracycline Repressor, domain 2"/>
    <property type="match status" value="1"/>
</dbReference>
<dbReference type="PANTHER" id="PTHR30055">
    <property type="entry name" value="HTH-TYPE TRANSCRIPTIONAL REGULATOR RUTR"/>
    <property type="match status" value="1"/>
</dbReference>
<dbReference type="InterPro" id="IPR050109">
    <property type="entry name" value="HTH-type_TetR-like_transc_reg"/>
</dbReference>
<dbReference type="SUPFAM" id="SSF48498">
    <property type="entry name" value="Tetracyclin repressor-like, C-terminal domain"/>
    <property type="match status" value="1"/>
</dbReference>
<dbReference type="InterPro" id="IPR001647">
    <property type="entry name" value="HTH_TetR"/>
</dbReference>
<dbReference type="GO" id="GO:0000976">
    <property type="term" value="F:transcription cis-regulatory region binding"/>
    <property type="evidence" value="ECO:0007669"/>
    <property type="project" value="TreeGrafter"/>
</dbReference>
<feature type="domain" description="HTH tetR-type" evidence="3">
    <location>
        <begin position="11"/>
        <end position="71"/>
    </location>
</feature>
<evidence type="ECO:0000256" key="1">
    <source>
        <dbReference type="ARBA" id="ARBA00023125"/>
    </source>
</evidence>
<dbReference type="InterPro" id="IPR041479">
    <property type="entry name" value="TetR_CgmR_C"/>
</dbReference>
<organism evidence="4">
    <name type="scientific">uncultured Thermomicrobiales bacterium</name>
    <dbReference type="NCBI Taxonomy" id="1645740"/>
    <lineage>
        <taxon>Bacteria</taxon>
        <taxon>Pseudomonadati</taxon>
        <taxon>Thermomicrobiota</taxon>
        <taxon>Thermomicrobia</taxon>
        <taxon>Thermomicrobiales</taxon>
        <taxon>environmental samples</taxon>
    </lineage>
</organism>
<dbReference type="AlphaFoldDB" id="A0A6J4UY42"/>
<sequence>MAHPAQPRPSAATRDRLLAAAERIVARDGAARLTLDAVARETGLSKGGVLYHFASKDALVAGLVERLADAVALEQDAEAAADPRRIGRRTRAFVRATFAPTSQPADPVAVGAALLAALGTNPALLDPLRARYADWQARLEDDGIDPDLAAVVRLAADGLMLAEAFGLAPPAPETRDRLLAALLRLTAPESASR</sequence>
<dbReference type="GO" id="GO:0003700">
    <property type="term" value="F:DNA-binding transcription factor activity"/>
    <property type="evidence" value="ECO:0007669"/>
    <property type="project" value="TreeGrafter"/>
</dbReference>
<protein>
    <submittedName>
        <fullName evidence="4">Transcriptional regulator, AcrR family</fullName>
    </submittedName>
</protein>
<dbReference type="PRINTS" id="PR00455">
    <property type="entry name" value="HTHTETR"/>
</dbReference>
<feature type="DNA-binding region" description="H-T-H motif" evidence="2">
    <location>
        <begin position="34"/>
        <end position="53"/>
    </location>
</feature>
<evidence type="ECO:0000259" key="3">
    <source>
        <dbReference type="PROSITE" id="PS50977"/>
    </source>
</evidence>
<dbReference type="PANTHER" id="PTHR30055:SF148">
    <property type="entry name" value="TETR-FAMILY TRANSCRIPTIONAL REGULATOR"/>
    <property type="match status" value="1"/>
</dbReference>
<dbReference type="InterPro" id="IPR036271">
    <property type="entry name" value="Tet_transcr_reg_TetR-rel_C_sf"/>
</dbReference>
<proteinExistence type="predicted"/>
<dbReference type="PROSITE" id="PS50977">
    <property type="entry name" value="HTH_TETR_2"/>
    <property type="match status" value="1"/>
</dbReference>